<gene>
    <name evidence="1" type="ORF">E7Z75_03060</name>
</gene>
<evidence type="ECO:0000313" key="2">
    <source>
        <dbReference type="Proteomes" id="UP000732619"/>
    </source>
</evidence>
<proteinExistence type="predicted"/>
<accession>A0A8T3VQ60</accession>
<reference evidence="1" key="1">
    <citation type="submission" date="2019-04" db="EMBL/GenBank/DDBJ databases">
        <title>Evolution of Biomass-Degrading Anaerobic Consortia Revealed by Metagenomics.</title>
        <authorList>
            <person name="Peng X."/>
        </authorList>
    </citation>
    <scope>NUCLEOTIDE SEQUENCE</scope>
    <source>
        <strain evidence="1">SIG14</strain>
    </source>
</reference>
<protein>
    <submittedName>
        <fullName evidence="1">SseB family protein</fullName>
    </submittedName>
</protein>
<dbReference type="EMBL" id="SUTG01000008">
    <property type="protein sequence ID" value="MBE6512120.1"/>
    <property type="molecule type" value="Genomic_DNA"/>
</dbReference>
<comment type="caution">
    <text evidence="1">The sequence shown here is derived from an EMBL/GenBank/DDBJ whole genome shotgun (WGS) entry which is preliminary data.</text>
</comment>
<evidence type="ECO:0000313" key="1">
    <source>
        <dbReference type="EMBL" id="MBE6512120.1"/>
    </source>
</evidence>
<dbReference type="Proteomes" id="UP000732619">
    <property type="component" value="Unassembled WGS sequence"/>
</dbReference>
<organism evidence="1 2">
    <name type="scientific">Methanobrevibacter olleyae</name>
    <dbReference type="NCBI Taxonomy" id="294671"/>
    <lineage>
        <taxon>Archaea</taxon>
        <taxon>Methanobacteriati</taxon>
        <taxon>Methanobacteriota</taxon>
        <taxon>Methanomada group</taxon>
        <taxon>Methanobacteria</taxon>
        <taxon>Methanobacteriales</taxon>
        <taxon>Methanobacteriaceae</taxon>
        <taxon>Methanobrevibacter</taxon>
    </lineage>
</organism>
<sequence>MNVSHISNNHLKVLLNELLSTEELNEDLLLNLTRELRFSIFVCPGLYMEDGDFFNYPLLDLDDGTSILPVFTDENEYNNSNLITNDYEPVTYFFEQSFDFLEDETIMGIVINPDSEDFFVSKDIINLVAMSQFEVSNSLDNDNSFACDGNELKVIFDTVSNDSLIEFMHDESNAFDYDGLFNEFAKSMLNTIIINENLGENYEDIYPIEPQDIILVTEFDEDDSPWLVLMANKDSFYKKLSFQDNKSIYFAQLVNPDDLAIFALENDYEGIMLYDEEIFIPIPRSVLLEKIDSIKILCHNPRLNNSINYALR</sequence>
<name>A0A8T3VQ60_METOL</name>
<dbReference type="AlphaFoldDB" id="A0A8T3VQ60"/>